<evidence type="ECO:0000313" key="2">
    <source>
        <dbReference type="Proteomes" id="UP001164929"/>
    </source>
</evidence>
<keyword evidence="2" id="KW-1185">Reference proteome</keyword>
<accession>A0AAD6R9G4</accession>
<comment type="caution">
    <text evidence="1">The sequence shown here is derived from an EMBL/GenBank/DDBJ whole genome shotgun (WGS) entry which is preliminary data.</text>
</comment>
<proteinExistence type="predicted"/>
<organism evidence="1 2">
    <name type="scientific">Populus alba x Populus x berolinensis</name>
    <dbReference type="NCBI Taxonomy" id="444605"/>
    <lineage>
        <taxon>Eukaryota</taxon>
        <taxon>Viridiplantae</taxon>
        <taxon>Streptophyta</taxon>
        <taxon>Embryophyta</taxon>
        <taxon>Tracheophyta</taxon>
        <taxon>Spermatophyta</taxon>
        <taxon>Magnoliopsida</taxon>
        <taxon>eudicotyledons</taxon>
        <taxon>Gunneridae</taxon>
        <taxon>Pentapetalae</taxon>
        <taxon>rosids</taxon>
        <taxon>fabids</taxon>
        <taxon>Malpighiales</taxon>
        <taxon>Salicaceae</taxon>
        <taxon>Saliceae</taxon>
        <taxon>Populus</taxon>
    </lineage>
</organism>
<dbReference type="AlphaFoldDB" id="A0AAD6R9G4"/>
<dbReference type="Proteomes" id="UP001164929">
    <property type="component" value="Chromosome 3"/>
</dbReference>
<protein>
    <submittedName>
        <fullName evidence="1">Uncharacterized protein</fullName>
    </submittedName>
</protein>
<evidence type="ECO:0000313" key="1">
    <source>
        <dbReference type="EMBL" id="KAJ7004577.1"/>
    </source>
</evidence>
<name>A0AAD6R9G4_9ROSI</name>
<reference evidence="1" key="1">
    <citation type="journal article" date="2023" name="Mol. Ecol. Resour.">
        <title>Chromosome-level genome assembly of a triploid poplar Populus alba 'Berolinensis'.</title>
        <authorList>
            <person name="Chen S."/>
            <person name="Yu Y."/>
            <person name="Wang X."/>
            <person name="Wang S."/>
            <person name="Zhang T."/>
            <person name="Zhou Y."/>
            <person name="He R."/>
            <person name="Meng N."/>
            <person name="Wang Y."/>
            <person name="Liu W."/>
            <person name="Liu Z."/>
            <person name="Liu J."/>
            <person name="Guo Q."/>
            <person name="Huang H."/>
            <person name="Sederoff R.R."/>
            <person name="Wang G."/>
            <person name="Qu G."/>
            <person name="Chen S."/>
        </authorList>
    </citation>
    <scope>NUCLEOTIDE SEQUENCE</scope>
    <source>
        <strain evidence="1">SC-2020</strain>
    </source>
</reference>
<gene>
    <name evidence="1" type="ORF">NC653_009426</name>
</gene>
<dbReference type="EMBL" id="JAQIZT010000003">
    <property type="protein sequence ID" value="KAJ7004577.1"/>
    <property type="molecule type" value="Genomic_DNA"/>
</dbReference>
<sequence>MQCSREKERMISACSALQGQSMEAARRRRFIARILMRFTASVLG</sequence>